<dbReference type="RefSeq" id="WP_153427828.1">
    <property type="nucleotide sequence ID" value="NZ_WIWJ01000008.1"/>
</dbReference>
<name>A0A6A7YCG8_9PSED</name>
<evidence type="ECO:0000313" key="2">
    <source>
        <dbReference type="Proteomes" id="UP000441404"/>
    </source>
</evidence>
<protein>
    <submittedName>
        <fullName evidence="1">Uncharacterized protein</fullName>
    </submittedName>
</protein>
<reference evidence="1 2" key="1">
    <citation type="submission" date="2019-10" db="EMBL/GenBank/DDBJ databases">
        <title>Evaluation of single-gene subtyping targets for Pseudomonas.</title>
        <authorList>
            <person name="Reichler S.J."/>
            <person name="Orsi R.H."/>
            <person name="Wiedmann M."/>
            <person name="Martin N.H."/>
            <person name="Murphy S.I."/>
        </authorList>
    </citation>
    <scope>NUCLEOTIDE SEQUENCE [LARGE SCALE GENOMIC DNA]</scope>
    <source>
        <strain evidence="1 2">FSL R10-3257</strain>
    </source>
</reference>
<organism evidence="1 2">
    <name type="scientific">Pseudomonas helleri</name>
    <dbReference type="NCBI Taxonomy" id="1608996"/>
    <lineage>
        <taxon>Bacteria</taxon>
        <taxon>Pseudomonadati</taxon>
        <taxon>Pseudomonadota</taxon>
        <taxon>Gammaproteobacteria</taxon>
        <taxon>Pseudomonadales</taxon>
        <taxon>Pseudomonadaceae</taxon>
        <taxon>Pseudomonas</taxon>
    </lineage>
</organism>
<evidence type="ECO:0000313" key="1">
    <source>
        <dbReference type="EMBL" id="MQT46383.1"/>
    </source>
</evidence>
<comment type="caution">
    <text evidence="1">The sequence shown here is derived from an EMBL/GenBank/DDBJ whole genome shotgun (WGS) entry which is preliminary data.</text>
</comment>
<dbReference type="AlphaFoldDB" id="A0A6A7YCG8"/>
<accession>A0A6A7YCG8</accession>
<dbReference type="EMBL" id="WIWJ01000008">
    <property type="protein sequence ID" value="MQT46383.1"/>
    <property type="molecule type" value="Genomic_DNA"/>
</dbReference>
<proteinExistence type="predicted"/>
<gene>
    <name evidence="1" type="ORF">GHO40_06515</name>
</gene>
<sequence length="983" mass="106747">MGINSREEILKQMACQSVTFGWGAVTVFNKTRLNRLLEQQYVSRMEGNSFFPGFAGEISLSSSSNATVKLDSVVLGKPLLSFEQAASLDESMATVTLNIVSGNLLLMQPGEKAARVNTSLKIRESHGYQVTMRLQLSMITGSVSELGVVMMDLSKGVDFSCNLLPDALDQVPLGTGFKDFFNSLPETQRVFVLGVLDMGSYDPLAPKEFSILTQRAPGADNLTASNYGDGGVVVFVRVAADTEIGNLPREGSGFPYLIPDDQDELGQDIYSAAVVVTQKWSDYVNDKSIEQLSNLLVPGADSFLSKDSAEPFDYINFGNVNPSATQLVIHPLLSTLKVGQTQAFSVKRSDGTAVSGVTWTAKSLNSHTLKGDGAINSDGIYTAMGVDDIEADTARVVITGTVILDDVFYKVSAAVMVTAERMVIAPQVSSRIIELTPKTVTLFAATSATSKLTWSLSLPLVGKLEVLGSGNTAIYTPPTAEQATFETVQVISVYDETLKETAQSTVVLFNNYLSLGVSPAHTSHLTRGKTVTFAVEDDFPADTTTWSVIRGGGAFENPQSGIFTAPDPVVDPVTLVKCVKTSGIFTFTGYSTIEFDKFEEGPGWTKLAKFTVKVRDSSGNLGPTGYVYRNGLQQVKLAVSIETTVLNNNPQRPSSLELQSLRLVTSGGAQVNPLPPGQVGISPGVGAWATTTIANAYHLFPGAGVPALGLASAEPLSEQSTANFELYVQTTMPAKENGTFHLSFVGGNNEETFYSNTSDAINGQVNLTPVDPPRLIVNKDYTFDKIMISDGTLKTGITKAINQHEQLEPEPGDYYDFHLNTIDYYELKFVNCKMARLSFLPTATGFGHKSTVRWESRLLEETMFSFSGYAWNPAKLTDVESGEEKSSNIYVDPWMKNIMLTQTVPTFPLEKAIAEGDFIVSMHRTDDVRYGALVAQEDIVARDRLYSDINIAFVDQYGNTYKCVVGFPAESIHDRQNMELKFL</sequence>
<dbReference type="Proteomes" id="UP000441404">
    <property type="component" value="Unassembled WGS sequence"/>
</dbReference>